<dbReference type="InterPro" id="IPR001932">
    <property type="entry name" value="PPM-type_phosphatase-like_dom"/>
</dbReference>
<dbReference type="Pfam" id="PF07228">
    <property type="entry name" value="SpoIIE"/>
    <property type="match status" value="1"/>
</dbReference>
<dbReference type="PROSITE" id="PS50112">
    <property type="entry name" value="PAS"/>
    <property type="match status" value="1"/>
</dbReference>
<organism evidence="3 4">
    <name type="scientific">Streptomyces venetus</name>
    <dbReference type="NCBI Taxonomy" id="1701086"/>
    <lineage>
        <taxon>Bacteria</taxon>
        <taxon>Bacillati</taxon>
        <taxon>Actinomycetota</taxon>
        <taxon>Actinomycetes</taxon>
        <taxon>Kitasatosporales</taxon>
        <taxon>Streptomycetaceae</taxon>
        <taxon>Streptomyces</taxon>
    </lineage>
</organism>
<comment type="caution">
    <text evidence="3">The sequence shown here is derived from an EMBL/GenBank/DDBJ whole genome shotgun (WGS) entry which is preliminary data.</text>
</comment>
<dbReference type="SUPFAM" id="SSF81606">
    <property type="entry name" value="PP2C-like"/>
    <property type="match status" value="1"/>
</dbReference>
<evidence type="ECO:0000313" key="3">
    <source>
        <dbReference type="EMBL" id="GAA4318342.1"/>
    </source>
</evidence>
<evidence type="ECO:0000256" key="1">
    <source>
        <dbReference type="ARBA" id="ARBA00022801"/>
    </source>
</evidence>
<dbReference type="InterPro" id="IPR029016">
    <property type="entry name" value="GAF-like_dom_sf"/>
</dbReference>
<dbReference type="SUPFAM" id="SSF55781">
    <property type="entry name" value="GAF domain-like"/>
    <property type="match status" value="1"/>
</dbReference>
<dbReference type="InterPro" id="IPR003018">
    <property type="entry name" value="GAF"/>
</dbReference>
<dbReference type="EMBL" id="BAABET010000006">
    <property type="protein sequence ID" value="GAA4318342.1"/>
    <property type="molecule type" value="Genomic_DNA"/>
</dbReference>
<dbReference type="Gene3D" id="3.60.40.10">
    <property type="entry name" value="PPM-type phosphatase domain"/>
    <property type="match status" value="1"/>
</dbReference>
<gene>
    <name evidence="3" type="ORF">GCM10023086_41750</name>
</gene>
<dbReference type="InterPro" id="IPR013656">
    <property type="entry name" value="PAS_4"/>
</dbReference>
<dbReference type="RefSeq" id="WP_345663093.1">
    <property type="nucleotide sequence ID" value="NZ_BAABET010000006.1"/>
</dbReference>
<feature type="domain" description="PAS" evidence="2">
    <location>
        <begin position="36"/>
        <end position="95"/>
    </location>
</feature>
<reference evidence="4" key="1">
    <citation type="journal article" date="2019" name="Int. J. Syst. Evol. Microbiol.">
        <title>The Global Catalogue of Microorganisms (GCM) 10K type strain sequencing project: providing services to taxonomists for standard genome sequencing and annotation.</title>
        <authorList>
            <consortium name="The Broad Institute Genomics Platform"/>
            <consortium name="The Broad Institute Genome Sequencing Center for Infectious Disease"/>
            <person name="Wu L."/>
            <person name="Ma J."/>
        </authorList>
    </citation>
    <scope>NUCLEOTIDE SEQUENCE [LARGE SCALE GENOMIC DNA]</scope>
    <source>
        <strain evidence="4">JCM 31290</strain>
    </source>
</reference>
<evidence type="ECO:0000313" key="4">
    <source>
        <dbReference type="Proteomes" id="UP001501115"/>
    </source>
</evidence>
<dbReference type="SMART" id="SM00065">
    <property type="entry name" value="GAF"/>
    <property type="match status" value="1"/>
</dbReference>
<dbReference type="SMART" id="SM00331">
    <property type="entry name" value="PP2C_SIG"/>
    <property type="match status" value="1"/>
</dbReference>
<sequence>MSYDQSPLKTLFAGAEDALLSMLADAPAEAVAQAREYKILRDVLDGTAAAVAIMDERLRFRYVNDAMARMSGVAPDAFLGRTMGEVLPDIQRSEDILRMILGDGTPRALSVTGTTRAPSPFRQRQWSAVYHRLEYGDRVLGLCGIAVEVSGLRQYMDDLERAHQRLALLDTAATRVGTSLRVEQTCAELADFVVPSLADRASVWTVDPEEVDDLPPPAPGVLRLRGVASAGGPDVVGRIGLITDAGYYFDAPRDSPTRSCLDTGRPWVGNLASDDVMLKMVRTQLNVEVFRDVGIHSVVVVPLPTRDHPVGVLYLCRAGDSAPFTDEDVVVAQELAARAAVSIDNARRYTLEHTMALELQRALMSEPGTPHPDVETASRYLPAGQRALVGGDWFDSMALSCGRTLQVMGDVMGHGFTAAVAMSQYRSLMRTLAASGAPVERILQEADRRLASIGIDRVATCLLALVDPLAGTCTFAGAGHPPPVLLHPDAPAELVHVPTGPPLGTDLGGYEAATLPLEPGTVLLMYTDGLIEDRRRDIDSSLRRLTHLRLDIDGPLESIVDALVARLVHGTTEDDVTLLAARLRSP</sequence>
<dbReference type="InterPro" id="IPR000014">
    <property type="entry name" value="PAS"/>
</dbReference>
<dbReference type="Pfam" id="PF08448">
    <property type="entry name" value="PAS_4"/>
    <property type="match status" value="1"/>
</dbReference>
<dbReference type="InterPro" id="IPR052016">
    <property type="entry name" value="Bact_Sigma-Reg"/>
</dbReference>
<keyword evidence="1" id="KW-0378">Hydrolase</keyword>
<dbReference type="Gene3D" id="3.30.450.40">
    <property type="match status" value="1"/>
</dbReference>
<dbReference type="PANTHER" id="PTHR43156">
    <property type="entry name" value="STAGE II SPORULATION PROTEIN E-RELATED"/>
    <property type="match status" value="1"/>
</dbReference>
<keyword evidence="4" id="KW-1185">Reference proteome</keyword>
<accession>A0ABP8G6I8</accession>
<dbReference type="NCBIfam" id="TIGR00229">
    <property type="entry name" value="sensory_box"/>
    <property type="match status" value="1"/>
</dbReference>
<dbReference type="SMART" id="SM00091">
    <property type="entry name" value="PAS"/>
    <property type="match status" value="1"/>
</dbReference>
<dbReference type="SUPFAM" id="SSF55785">
    <property type="entry name" value="PYP-like sensor domain (PAS domain)"/>
    <property type="match status" value="1"/>
</dbReference>
<dbReference type="Pfam" id="PF01590">
    <property type="entry name" value="GAF"/>
    <property type="match status" value="1"/>
</dbReference>
<dbReference type="InterPro" id="IPR035965">
    <property type="entry name" value="PAS-like_dom_sf"/>
</dbReference>
<name>A0ABP8G6I8_9ACTN</name>
<dbReference type="Gene3D" id="3.30.450.20">
    <property type="entry name" value="PAS domain"/>
    <property type="match status" value="1"/>
</dbReference>
<evidence type="ECO:0000259" key="2">
    <source>
        <dbReference type="PROSITE" id="PS50112"/>
    </source>
</evidence>
<dbReference type="PANTHER" id="PTHR43156:SF2">
    <property type="entry name" value="STAGE II SPORULATION PROTEIN E"/>
    <property type="match status" value="1"/>
</dbReference>
<protein>
    <submittedName>
        <fullName evidence="3">SpoIIE family protein phosphatase</fullName>
    </submittedName>
</protein>
<dbReference type="CDD" id="cd00130">
    <property type="entry name" value="PAS"/>
    <property type="match status" value="1"/>
</dbReference>
<proteinExistence type="predicted"/>
<dbReference type="Proteomes" id="UP001501115">
    <property type="component" value="Unassembled WGS sequence"/>
</dbReference>
<dbReference type="InterPro" id="IPR036457">
    <property type="entry name" value="PPM-type-like_dom_sf"/>
</dbReference>